<feature type="region of interest" description="Disordered" evidence="1">
    <location>
        <begin position="376"/>
        <end position="405"/>
    </location>
</feature>
<feature type="region of interest" description="Disordered" evidence="1">
    <location>
        <begin position="513"/>
        <end position="556"/>
    </location>
</feature>
<feature type="compositionally biased region" description="Polar residues" evidence="1">
    <location>
        <begin position="840"/>
        <end position="854"/>
    </location>
</feature>
<feature type="compositionally biased region" description="Polar residues" evidence="1">
    <location>
        <begin position="538"/>
        <end position="556"/>
    </location>
</feature>
<feature type="region of interest" description="Disordered" evidence="1">
    <location>
        <begin position="914"/>
        <end position="960"/>
    </location>
</feature>
<feature type="compositionally biased region" description="Pro residues" evidence="1">
    <location>
        <begin position="1127"/>
        <end position="1148"/>
    </location>
</feature>
<feature type="region of interest" description="Disordered" evidence="1">
    <location>
        <begin position="1028"/>
        <end position="1069"/>
    </location>
</feature>
<comment type="caution">
    <text evidence="2">The sequence shown here is derived from an EMBL/GenBank/DDBJ whole genome shotgun (WGS) entry which is preliminary data.</text>
</comment>
<feature type="compositionally biased region" description="Polar residues" evidence="1">
    <location>
        <begin position="1151"/>
        <end position="1161"/>
    </location>
</feature>
<feature type="compositionally biased region" description="Polar residues" evidence="1">
    <location>
        <begin position="914"/>
        <end position="952"/>
    </location>
</feature>
<feature type="compositionally biased region" description="Low complexity" evidence="1">
    <location>
        <begin position="573"/>
        <end position="593"/>
    </location>
</feature>
<proteinExistence type="predicted"/>
<feature type="compositionally biased region" description="Low complexity" evidence="1">
    <location>
        <begin position="1175"/>
        <end position="1184"/>
    </location>
</feature>
<feature type="compositionally biased region" description="Polar residues" evidence="1">
    <location>
        <begin position="791"/>
        <end position="801"/>
    </location>
</feature>
<name>A0A232LS65_9EURO</name>
<dbReference type="OrthoDB" id="5382203at2759"/>
<feature type="compositionally biased region" description="Polar residues" evidence="1">
    <location>
        <begin position="1054"/>
        <end position="1066"/>
    </location>
</feature>
<feature type="region of interest" description="Disordered" evidence="1">
    <location>
        <begin position="826"/>
        <end position="897"/>
    </location>
</feature>
<feature type="compositionally biased region" description="Polar residues" evidence="1">
    <location>
        <begin position="672"/>
        <end position="681"/>
    </location>
</feature>
<feature type="compositionally biased region" description="Low complexity" evidence="1">
    <location>
        <begin position="1275"/>
        <end position="1285"/>
    </location>
</feature>
<feature type="compositionally biased region" description="Basic and acidic residues" evidence="1">
    <location>
        <begin position="1109"/>
        <end position="1119"/>
    </location>
</feature>
<sequence length="1305" mass="141359">MPSPPPVRPEAAFIAASAASQIIIAEARNEINWDSEDENLANVGSAVITPTSLSLLNDFLDHLLFNILAAAKSTQLSALRPAIADTLKPRLAKEVVSIADEELGEYMGGGEDEELQEFRGGQEPRGEFDLIRSWRLTRLRCMVYTRLGDMEEEDEDEYVEREGLNEINGTHLRFSSHIGNITPAAAIFLTSIIEYLGENALGIAGEAARTRLLSVKASNDGKEPGESHVGRKNRLMVEDTDMEKVALNPTLGRLWRTWRKCIKGPGLSRTLSRESFFRRGHYPTVASSRKSSFGTTDSVLGRDPPIEPAVEDNQERMDPAAVALPMTENDVAEIEVPGLAHDFDSDVETREATIAVARRVRPRSLIISATGLLTPISSNGDFPSTPPLTGDAHHKRPRSLPNPDNPLLVSVGASDNIGREPLTPFEEPMPLETTYGNIKAESCVAFPSTLDTTQVSELPEPIEPVVFGEELAADVDSQAQAADASVEIATEVPSNDNDISGDDPCNENVQVIEGQGTVERPKKHAISAQRLRRKPNRDLSQVGSESSMNSDVTSQLSADQEYLVQGSVVVDDSASTPSQSSVNSSPRIVSSNSPRHERSRPPALPLLSPARHPEVSCTPLPPVGEEIDPPECLERCLSNEADSSSRRSRSTGAQPSNSEDSDSSHRIRQSRSKSQNGSGRSQFRHGQPDLSPGAERAAVQRVPSPLPTPTDLTISKSRRSGSISSAREKRPLTAGSAASTVSTKLKGLIGRHHGETDNMPPLPPRSSSDASRRSSDATSDDKSNLDKLIKSNETLRYTLTPRNMREMEAPGSPRWNAALAEPEVPYLPKDVIPPGEGLQRTKSTGANSDRTNGLRSHPVSELRTPRPESSYVPSSIPISPRTIKPKAYQARDPRPVAESTREFADFIRSTGPTFNSHVSRTGSLQRRATSASVVSSKRADTPTSISRPTTRGTETRKTGPRLQARPAVTNEGNQTSDLIDFIREGPPMAGTHRIPRNVAPFRTTMDSDELQSLDTTRITKALLKQDSIASTQGSSTQANSLYSSDSRSGLLEPTNASGTSTLSSLKSRAAPPAAVTLKAFAGNDDMTPRTYRRVRDPYAIDSDDEDFDDSRPKIPKEESLMDFLRSVPPPPGNDRPPLPFSINTPPPKSAGRNSSIASSMKSRLKRDTSLDHKSSFSSLRSRTSNHTSVDSIAAASIPSSPISASALSNKSPFESYTVAKSGYSEHVNRQRNGGAISGARIPVSGSHISHREAETSSLADFLRNTEPPKSETARSSMLSGSTSSSKDFAGNSFTRFFSRRKKLEV</sequence>
<feature type="compositionally biased region" description="Polar residues" evidence="1">
    <location>
        <begin position="287"/>
        <end position="298"/>
    </location>
</feature>
<reference evidence="2 3" key="1">
    <citation type="journal article" date="2015" name="Environ. Microbiol.">
        <title>Metagenome sequence of Elaphomyces granulatus from sporocarp tissue reveals Ascomycota ectomycorrhizal fingerprints of genome expansion and a Proteobacteria-rich microbiome.</title>
        <authorList>
            <person name="Quandt C.A."/>
            <person name="Kohler A."/>
            <person name="Hesse C.N."/>
            <person name="Sharpton T.J."/>
            <person name="Martin F."/>
            <person name="Spatafora J.W."/>
        </authorList>
    </citation>
    <scope>NUCLEOTIDE SEQUENCE [LARGE SCALE GENOMIC DNA]</scope>
    <source>
        <strain evidence="2 3">OSC145934</strain>
    </source>
</reference>
<keyword evidence="3" id="KW-1185">Reference proteome</keyword>
<dbReference type="Proteomes" id="UP000243515">
    <property type="component" value="Unassembled WGS sequence"/>
</dbReference>
<feature type="compositionally biased region" description="Basic and acidic residues" evidence="1">
    <location>
        <begin position="1165"/>
        <end position="1174"/>
    </location>
</feature>
<dbReference type="EMBL" id="NPHW01005290">
    <property type="protein sequence ID" value="OXV06924.1"/>
    <property type="molecule type" value="Genomic_DNA"/>
</dbReference>
<evidence type="ECO:0000313" key="3">
    <source>
        <dbReference type="Proteomes" id="UP000243515"/>
    </source>
</evidence>
<feature type="compositionally biased region" description="Low complexity" evidence="1">
    <location>
        <begin position="867"/>
        <end position="880"/>
    </location>
</feature>
<feature type="compositionally biased region" description="Basic and acidic residues" evidence="1">
    <location>
        <begin position="770"/>
        <end position="790"/>
    </location>
</feature>
<feature type="region of interest" description="Disordered" evidence="1">
    <location>
        <begin position="1087"/>
        <end position="1188"/>
    </location>
</feature>
<accession>A0A232LS65</accession>
<protein>
    <submittedName>
        <fullName evidence="2">Uncharacterized protein</fullName>
    </submittedName>
</protein>
<gene>
    <name evidence="2" type="ORF">Egran_05308</name>
</gene>
<evidence type="ECO:0000313" key="2">
    <source>
        <dbReference type="EMBL" id="OXV06924.1"/>
    </source>
</evidence>
<feature type="region of interest" description="Disordered" evidence="1">
    <location>
        <begin position="287"/>
        <end position="310"/>
    </location>
</feature>
<organism evidence="2 3">
    <name type="scientific">Elaphomyces granulatus</name>
    <dbReference type="NCBI Taxonomy" id="519963"/>
    <lineage>
        <taxon>Eukaryota</taxon>
        <taxon>Fungi</taxon>
        <taxon>Dikarya</taxon>
        <taxon>Ascomycota</taxon>
        <taxon>Pezizomycotina</taxon>
        <taxon>Eurotiomycetes</taxon>
        <taxon>Eurotiomycetidae</taxon>
        <taxon>Eurotiales</taxon>
        <taxon>Elaphomycetaceae</taxon>
        <taxon>Elaphomyces</taxon>
    </lineage>
</organism>
<feature type="compositionally biased region" description="Polar residues" evidence="1">
    <location>
        <begin position="1028"/>
        <end position="1047"/>
    </location>
</feature>
<feature type="compositionally biased region" description="Basic residues" evidence="1">
    <location>
        <begin position="521"/>
        <end position="535"/>
    </location>
</feature>
<feature type="region of interest" description="Disordered" evidence="1">
    <location>
        <begin position="572"/>
        <end position="813"/>
    </location>
</feature>
<feature type="region of interest" description="Disordered" evidence="1">
    <location>
        <begin position="1246"/>
        <end position="1290"/>
    </location>
</feature>
<evidence type="ECO:0000256" key="1">
    <source>
        <dbReference type="SAM" id="MobiDB-lite"/>
    </source>
</evidence>